<evidence type="ECO:0000256" key="1">
    <source>
        <dbReference type="SAM" id="SignalP"/>
    </source>
</evidence>
<evidence type="ECO:0000313" key="3">
    <source>
        <dbReference type="Proteomes" id="UP000799536"/>
    </source>
</evidence>
<sequence length="98" mass="11716">MKDTLVLILLFLLIKVLGRPFKGRYLRTQGYNDIPSKLLNFRCPQRPIKRYSERYIRRRTLSLRNPPLSVLNYTFLTGFTWREAGVNEQLPRVDAYRL</sequence>
<feature type="chain" id="PRO_5040374343" description="Secreted protein" evidence="1">
    <location>
        <begin position="19"/>
        <end position="98"/>
    </location>
</feature>
<dbReference type="AlphaFoldDB" id="A0A9P4JHX1"/>
<dbReference type="EMBL" id="ML994060">
    <property type="protein sequence ID" value="KAF2199712.1"/>
    <property type="molecule type" value="Genomic_DNA"/>
</dbReference>
<proteinExistence type="predicted"/>
<comment type="caution">
    <text evidence="2">The sequence shown here is derived from an EMBL/GenBank/DDBJ whole genome shotgun (WGS) entry which is preliminary data.</text>
</comment>
<feature type="signal peptide" evidence="1">
    <location>
        <begin position="1"/>
        <end position="18"/>
    </location>
</feature>
<gene>
    <name evidence="2" type="ORF">GQ43DRAFT_106047</name>
</gene>
<protein>
    <recommendedName>
        <fullName evidence="4">Secreted protein</fullName>
    </recommendedName>
</protein>
<name>A0A9P4JHX1_9PLEO</name>
<accession>A0A9P4JHX1</accession>
<keyword evidence="3" id="KW-1185">Reference proteome</keyword>
<evidence type="ECO:0008006" key="4">
    <source>
        <dbReference type="Google" id="ProtNLM"/>
    </source>
</evidence>
<dbReference type="Proteomes" id="UP000799536">
    <property type="component" value="Unassembled WGS sequence"/>
</dbReference>
<reference evidence="2" key="1">
    <citation type="journal article" date="2020" name="Stud. Mycol.">
        <title>101 Dothideomycetes genomes: a test case for predicting lifestyles and emergence of pathogens.</title>
        <authorList>
            <person name="Haridas S."/>
            <person name="Albert R."/>
            <person name="Binder M."/>
            <person name="Bloem J."/>
            <person name="Labutti K."/>
            <person name="Salamov A."/>
            <person name="Andreopoulos B."/>
            <person name="Baker S."/>
            <person name="Barry K."/>
            <person name="Bills G."/>
            <person name="Bluhm B."/>
            <person name="Cannon C."/>
            <person name="Castanera R."/>
            <person name="Culley D."/>
            <person name="Daum C."/>
            <person name="Ezra D."/>
            <person name="Gonzalez J."/>
            <person name="Henrissat B."/>
            <person name="Kuo A."/>
            <person name="Liang C."/>
            <person name="Lipzen A."/>
            <person name="Lutzoni F."/>
            <person name="Magnuson J."/>
            <person name="Mondo S."/>
            <person name="Nolan M."/>
            <person name="Ohm R."/>
            <person name="Pangilinan J."/>
            <person name="Park H.-J."/>
            <person name="Ramirez L."/>
            <person name="Alfaro M."/>
            <person name="Sun H."/>
            <person name="Tritt A."/>
            <person name="Yoshinaga Y."/>
            <person name="Zwiers L.-H."/>
            <person name="Turgeon B."/>
            <person name="Goodwin S."/>
            <person name="Spatafora J."/>
            <person name="Crous P."/>
            <person name="Grigoriev I."/>
        </authorList>
    </citation>
    <scope>NUCLEOTIDE SEQUENCE</scope>
    <source>
        <strain evidence="2">ATCC 74209</strain>
    </source>
</reference>
<evidence type="ECO:0000313" key="2">
    <source>
        <dbReference type="EMBL" id="KAF2199712.1"/>
    </source>
</evidence>
<organism evidence="2 3">
    <name type="scientific">Delitschia confertaspora ATCC 74209</name>
    <dbReference type="NCBI Taxonomy" id="1513339"/>
    <lineage>
        <taxon>Eukaryota</taxon>
        <taxon>Fungi</taxon>
        <taxon>Dikarya</taxon>
        <taxon>Ascomycota</taxon>
        <taxon>Pezizomycotina</taxon>
        <taxon>Dothideomycetes</taxon>
        <taxon>Pleosporomycetidae</taxon>
        <taxon>Pleosporales</taxon>
        <taxon>Delitschiaceae</taxon>
        <taxon>Delitschia</taxon>
    </lineage>
</organism>
<keyword evidence="1" id="KW-0732">Signal</keyword>